<comment type="caution">
    <text evidence="3">The sequence shown here is derived from an EMBL/GenBank/DDBJ whole genome shotgun (WGS) entry which is preliminary data.</text>
</comment>
<feature type="region of interest" description="Disordered" evidence="1">
    <location>
        <begin position="157"/>
        <end position="176"/>
    </location>
</feature>
<keyword evidence="2" id="KW-0732">Signal</keyword>
<dbReference type="Proteomes" id="UP001174934">
    <property type="component" value="Unassembled WGS sequence"/>
</dbReference>
<proteinExistence type="predicted"/>
<feature type="signal peptide" evidence="2">
    <location>
        <begin position="1"/>
        <end position="24"/>
    </location>
</feature>
<evidence type="ECO:0000313" key="3">
    <source>
        <dbReference type="EMBL" id="KAK0629526.1"/>
    </source>
</evidence>
<dbReference type="AlphaFoldDB" id="A0AA40C8K1"/>
<organism evidence="3 4">
    <name type="scientific">Bombardia bombarda</name>
    <dbReference type="NCBI Taxonomy" id="252184"/>
    <lineage>
        <taxon>Eukaryota</taxon>
        <taxon>Fungi</taxon>
        <taxon>Dikarya</taxon>
        <taxon>Ascomycota</taxon>
        <taxon>Pezizomycotina</taxon>
        <taxon>Sordariomycetes</taxon>
        <taxon>Sordariomycetidae</taxon>
        <taxon>Sordariales</taxon>
        <taxon>Lasiosphaeriaceae</taxon>
        <taxon>Bombardia</taxon>
    </lineage>
</organism>
<evidence type="ECO:0000256" key="2">
    <source>
        <dbReference type="SAM" id="SignalP"/>
    </source>
</evidence>
<protein>
    <submittedName>
        <fullName evidence="3">Uncharacterized protein</fullName>
    </submittedName>
</protein>
<feature type="chain" id="PRO_5041466195" evidence="2">
    <location>
        <begin position="25"/>
        <end position="176"/>
    </location>
</feature>
<sequence length="176" mass="18936">MQNFSLFTLWALIPCMLHLVGVTAIIHDMSANPAFAARDALANPPKGALNCGIFSTASKRDVMDITFQLRESKDKCVTPANKCFRHKCKNTSGIYVCNDNDHDVTLDCSLVGAWSGDAGGCCPKDWTKSKGVSGQLLSTDGWNVIVAYANCNHPADQDRPAMGPDNSWGPNGPCES</sequence>
<evidence type="ECO:0000256" key="1">
    <source>
        <dbReference type="SAM" id="MobiDB-lite"/>
    </source>
</evidence>
<evidence type="ECO:0000313" key="4">
    <source>
        <dbReference type="Proteomes" id="UP001174934"/>
    </source>
</evidence>
<dbReference type="EMBL" id="JAULSR010000002">
    <property type="protein sequence ID" value="KAK0629526.1"/>
    <property type="molecule type" value="Genomic_DNA"/>
</dbReference>
<name>A0AA40C8K1_9PEZI</name>
<gene>
    <name evidence="3" type="ORF">B0T17DRAFT_615290</name>
</gene>
<keyword evidence="4" id="KW-1185">Reference proteome</keyword>
<accession>A0AA40C8K1</accession>
<reference evidence="3" key="1">
    <citation type="submission" date="2023-06" db="EMBL/GenBank/DDBJ databases">
        <title>Genome-scale phylogeny and comparative genomics of the fungal order Sordariales.</title>
        <authorList>
            <consortium name="Lawrence Berkeley National Laboratory"/>
            <person name="Hensen N."/>
            <person name="Bonometti L."/>
            <person name="Westerberg I."/>
            <person name="Brannstrom I.O."/>
            <person name="Guillou S."/>
            <person name="Cros-Aarteil S."/>
            <person name="Calhoun S."/>
            <person name="Haridas S."/>
            <person name="Kuo A."/>
            <person name="Mondo S."/>
            <person name="Pangilinan J."/>
            <person name="Riley R."/>
            <person name="LaButti K."/>
            <person name="Andreopoulos B."/>
            <person name="Lipzen A."/>
            <person name="Chen C."/>
            <person name="Yanf M."/>
            <person name="Daum C."/>
            <person name="Ng V."/>
            <person name="Clum A."/>
            <person name="Steindorff A."/>
            <person name="Ohm R."/>
            <person name="Martin F."/>
            <person name="Silar P."/>
            <person name="Natvig D."/>
            <person name="Lalanne C."/>
            <person name="Gautier V."/>
            <person name="Ament-velasquez S.L."/>
            <person name="Kruys A."/>
            <person name="Hutchinson M.I."/>
            <person name="Powell A.J."/>
            <person name="Barry K."/>
            <person name="Miller A.N."/>
            <person name="Grigoriev I.V."/>
            <person name="Debuchy R."/>
            <person name="Gladieux P."/>
            <person name="Thoren M.H."/>
            <person name="Johannesson H."/>
        </authorList>
    </citation>
    <scope>NUCLEOTIDE SEQUENCE</scope>
    <source>
        <strain evidence="3">SMH3391-2</strain>
    </source>
</reference>